<comment type="caution">
    <text evidence="3">The sequence shown here is derived from an EMBL/GenBank/DDBJ whole genome shotgun (WGS) entry which is preliminary data.</text>
</comment>
<dbReference type="InterPro" id="IPR001584">
    <property type="entry name" value="Integrase_cat-core"/>
</dbReference>
<dbReference type="RefSeq" id="WP_211683445.1">
    <property type="nucleotide sequence ID" value="NZ_JAGRQH010000022.1"/>
</dbReference>
<dbReference type="NCBIfam" id="NF033516">
    <property type="entry name" value="transpos_IS3"/>
    <property type="match status" value="1"/>
</dbReference>
<evidence type="ECO:0000313" key="4">
    <source>
        <dbReference type="Proteomes" id="UP000677812"/>
    </source>
</evidence>
<evidence type="ECO:0000313" key="3">
    <source>
        <dbReference type="EMBL" id="MBR0560751.1"/>
    </source>
</evidence>
<dbReference type="InterPro" id="IPR050900">
    <property type="entry name" value="Transposase_IS3/IS150/IS904"/>
</dbReference>
<dbReference type="InterPro" id="IPR002514">
    <property type="entry name" value="Transposase_8"/>
</dbReference>
<sequence length="377" mass="43629">MGRVYKADFKQEAIRLALSSGLSRDRIAQDLSIGASTLKKWIRDAQQASSSPSTDHAAVLRENEKLRRENLLLQEERDLLKKANTVLREAKDVRFAFLSRYHGPLPRGRACRLFGVTDRGLRAWKRRPVSARKRQDAALVVHIRTLHTQNRQRYGRPRMTAALKALGFSVGHRRVGRLMHEQKLRVIRTRRFKVTTNSAHHHAIAPNHLHQNFSTTMKNQKWAADLTYIWTREGWVYLAVVLDLFSRRVIGWSAGARMTTKLVLNALERAIAVRQPTSGCVHHADCGSQYCSEEYRKRLVTHGFIVSMSRKGNCRDNAVTKSFFKTLKAELIWRQSWSSRQEVEQAIADYIHNFYNTKRLHSALQWKRPLNYERKAA</sequence>
<dbReference type="SUPFAM" id="SSF53098">
    <property type="entry name" value="Ribonuclease H-like"/>
    <property type="match status" value="1"/>
</dbReference>
<dbReference type="InterPro" id="IPR036397">
    <property type="entry name" value="RNaseH_sf"/>
</dbReference>
<dbReference type="PANTHER" id="PTHR46889">
    <property type="entry name" value="TRANSPOSASE INSF FOR INSERTION SEQUENCE IS3B-RELATED"/>
    <property type="match status" value="1"/>
</dbReference>
<dbReference type="Gene3D" id="3.30.420.10">
    <property type="entry name" value="Ribonuclease H-like superfamily/Ribonuclease H"/>
    <property type="match status" value="1"/>
</dbReference>
<evidence type="ECO:0000256" key="1">
    <source>
        <dbReference type="SAM" id="Coils"/>
    </source>
</evidence>
<dbReference type="SUPFAM" id="SSF46689">
    <property type="entry name" value="Homeodomain-like"/>
    <property type="match status" value="1"/>
</dbReference>
<dbReference type="Gene3D" id="1.10.10.60">
    <property type="entry name" value="Homeodomain-like"/>
    <property type="match status" value="1"/>
</dbReference>
<dbReference type="Pfam" id="PF00665">
    <property type="entry name" value="rve"/>
    <property type="match status" value="1"/>
</dbReference>
<name>A0ABS5EA24_9PROT</name>
<dbReference type="Pfam" id="PF13276">
    <property type="entry name" value="HTH_21"/>
    <property type="match status" value="1"/>
</dbReference>
<dbReference type="Pfam" id="PF01527">
    <property type="entry name" value="HTH_Tnp_1"/>
    <property type="match status" value="1"/>
</dbReference>
<dbReference type="Pfam" id="PF13333">
    <property type="entry name" value="rve_2"/>
    <property type="match status" value="1"/>
</dbReference>
<dbReference type="EMBL" id="JAGRQH010000022">
    <property type="protein sequence ID" value="MBR0560751.1"/>
    <property type="molecule type" value="Genomic_DNA"/>
</dbReference>
<dbReference type="InterPro" id="IPR012337">
    <property type="entry name" value="RNaseH-like_sf"/>
</dbReference>
<feature type="domain" description="Integrase catalytic" evidence="2">
    <location>
        <begin position="202"/>
        <end position="377"/>
    </location>
</feature>
<dbReference type="InterPro" id="IPR048020">
    <property type="entry name" value="Transpos_IS3"/>
</dbReference>
<protein>
    <submittedName>
        <fullName evidence="3">IS3 family transposase</fullName>
    </submittedName>
</protein>
<keyword evidence="1" id="KW-0175">Coiled coil</keyword>
<reference evidence="3 4" key="1">
    <citation type="submission" date="2021-04" db="EMBL/GenBank/DDBJ databases">
        <title>The complete genome sequence of Neokomagataea sp. TBRC 2177.</title>
        <authorList>
            <person name="Charoenyingcharoen P."/>
            <person name="Yukphan P."/>
        </authorList>
    </citation>
    <scope>NUCLEOTIDE SEQUENCE [LARGE SCALE GENOMIC DNA]</scope>
    <source>
        <strain evidence="3 4">TBRC 2177</strain>
    </source>
</reference>
<feature type="coiled-coil region" evidence="1">
    <location>
        <begin position="56"/>
        <end position="93"/>
    </location>
</feature>
<accession>A0ABS5EA24</accession>
<evidence type="ECO:0000259" key="2">
    <source>
        <dbReference type="PROSITE" id="PS50994"/>
    </source>
</evidence>
<dbReference type="Proteomes" id="UP000677812">
    <property type="component" value="Unassembled WGS sequence"/>
</dbReference>
<organism evidence="3 4">
    <name type="scientific">Neokomagataea anthophila</name>
    <dbReference type="NCBI Taxonomy" id="2826925"/>
    <lineage>
        <taxon>Bacteria</taxon>
        <taxon>Pseudomonadati</taxon>
        <taxon>Pseudomonadota</taxon>
        <taxon>Alphaproteobacteria</taxon>
        <taxon>Acetobacterales</taxon>
        <taxon>Acetobacteraceae</taxon>
        <taxon>Neokomagataea</taxon>
    </lineage>
</organism>
<proteinExistence type="predicted"/>
<gene>
    <name evidence="3" type="ORF">KB213_11935</name>
</gene>
<dbReference type="PANTHER" id="PTHR46889:SF4">
    <property type="entry name" value="TRANSPOSASE INSO FOR INSERTION SEQUENCE ELEMENT IS911B-RELATED"/>
    <property type="match status" value="1"/>
</dbReference>
<dbReference type="InterPro" id="IPR025948">
    <property type="entry name" value="HTH-like_dom"/>
</dbReference>
<dbReference type="InterPro" id="IPR009057">
    <property type="entry name" value="Homeodomain-like_sf"/>
</dbReference>
<keyword evidence="4" id="KW-1185">Reference proteome</keyword>
<dbReference type="PROSITE" id="PS50994">
    <property type="entry name" value="INTEGRASE"/>
    <property type="match status" value="1"/>
</dbReference>